<feature type="domain" description="Histidine kinase" evidence="8">
    <location>
        <begin position="609"/>
        <end position="833"/>
    </location>
</feature>
<dbReference type="Pfam" id="PF08447">
    <property type="entry name" value="PAS_3"/>
    <property type="match status" value="2"/>
</dbReference>
<dbReference type="SMART" id="SM00388">
    <property type="entry name" value="HisKA"/>
    <property type="match status" value="1"/>
</dbReference>
<dbReference type="EC" id="2.7.13.3" evidence="2"/>
<evidence type="ECO:0000256" key="1">
    <source>
        <dbReference type="ARBA" id="ARBA00000085"/>
    </source>
</evidence>
<evidence type="ECO:0000256" key="4">
    <source>
        <dbReference type="ARBA" id="ARBA00022679"/>
    </source>
</evidence>
<dbReference type="Gene3D" id="3.40.50.2300">
    <property type="match status" value="1"/>
</dbReference>
<dbReference type="InterPro" id="IPR013655">
    <property type="entry name" value="PAS_fold_3"/>
</dbReference>
<dbReference type="Gene3D" id="3.30.565.10">
    <property type="entry name" value="Histidine kinase-like ATPase, C-terminal domain"/>
    <property type="match status" value="1"/>
</dbReference>
<evidence type="ECO:0000259" key="9">
    <source>
        <dbReference type="PROSITE" id="PS50110"/>
    </source>
</evidence>
<dbReference type="SUPFAM" id="SSF55785">
    <property type="entry name" value="PYP-like sensor domain (PAS domain)"/>
    <property type="match status" value="3"/>
</dbReference>
<evidence type="ECO:0000259" key="8">
    <source>
        <dbReference type="PROSITE" id="PS50109"/>
    </source>
</evidence>
<dbReference type="SMART" id="SM00065">
    <property type="entry name" value="GAF"/>
    <property type="match status" value="1"/>
</dbReference>
<proteinExistence type="predicted"/>
<dbReference type="PROSITE" id="PS50113">
    <property type="entry name" value="PAC"/>
    <property type="match status" value="2"/>
</dbReference>
<dbReference type="Gene3D" id="3.30.450.20">
    <property type="entry name" value="PAS domain"/>
    <property type="match status" value="3"/>
</dbReference>
<sequence length="977" mass="108043">MPMPRSEELSREQLLERQTFQLQLLDRLRQRDDAAGILIAATELLGTHMKAGRCGFGAISADGATVRVDADWSGTIPSLAGEARLLDSFGPDVIAELRAGRTLVVSDSAVDPRTGAHLAGWNSIGVRALVVVPLLRDGQFDAMLYVHEPTPRAWTAMDISLVEDVAVRTRDAVDRARTEAELRASEERYRSLFNSIDAGFCVIELRFGADGRAEDYRFLEVNDSFEQYTGIADAPGRWMREIAPDHEQHWFDIYGRVARTGVAERIELPASALDSRWYLAHAYRIDRPEQHHVAVLFSDLTERRRTEQALERSREELEVAAAAAELGRYDYRPREGTLTWDDRCRALFGLPPGAPVSYEGTYLAGLHPEDRERAHSAVLAALDPVGAGKFEVEYRTVGIEDGLLRHVSAHGLAFFENGAAIRLIGTVQDVTKDREATAALREVSERLRLAGRATNDAVWDWDFRTNHVTWNEALFEAYGHPLTTVEPTGEWWLGQIHPEDRNRIFASIHLVIDGDATDWTDEYRFRKGDGSYADVFDRGYVLRDAAGTPLRMVGAMLDLSTRKAVERQLETERQRLVHAVEETTAERDRAEDALRQSQKMEAVGQLTGGLAHDFNNLLTGISGALEMMQVRIAQGRVTELEKYSVAAQGAVRRAAALTHRLLAFSRRQTLDPRPTDVNRLIFDVEELIRRTVGPHVEVETVGKAGLWSTLVDPNQLENAIINLCINARDAMPDGGRITIETANKWLDERAARERDLDPGQYVSICVTDTGTGMAPDVVGRAFDPFFTTKPMGEGTGLGLSMIYGFARQSGGQVRIYTELGMGTTMCIYLPRHMDEPDGLLAETHATTSMLNRADEAQAGCILVVDDEPTVRMLVVEVAEDLGYDVLEAFDGQSAMRALQANPGIDLLITDVGLPGGMNGRQVADAALSLKPSLKVLFITGYAENAVIGNAQLAPNMALVTKPFAMDALAARIRDIME</sequence>
<dbReference type="SMART" id="SM00091">
    <property type="entry name" value="PAS"/>
    <property type="match status" value="3"/>
</dbReference>
<dbReference type="Pfam" id="PF01590">
    <property type="entry name" value="GAF"/>
    <property type="match status" value="1"/>
</dbReference>
<dbReference type="Pfam" id="PF00512">
    <property type="entry name" value="HisKA"/>
    <property type="match status" value="1"/>
</dbReference>
<reference evidence="11 12" key="1">
    <citation type="submission" date="2016-11" db="EMBL/GenBank/DDBJ databases">
        <title>Genome sequence of Sphingomonas jeddahensis G39.</title>
        <authorList>
            <person name="Poehlein A."/>
            <person name="Wuebbeler J.H."/>
            <person name="Steinbuechel A."/>
            <person name="Daniel R."/>
        </authorList>
    </citation>
    <scope>NUCLEOTIDE SEQUENCE [LARGE SCALE GENOMIC DNA]</scope>
    <source>
        <strain evidence="11 12">G39</strain>
    </source>
</reference>
<dbReference type="GO" id="GO:0000155">
    <property type="term" value="F:phosphorelay sensor kinase activity"/>
    <property type="evidence" value="ECO:0007669"/>
    <property type="project" value="InterPro"/>
</dbReference>
<dbReference type="Gene3D" id="1.10.287.130">
    <property type="match status" value="1"/>
</dbReference>
<evidence type="ECO:0000259" key="10">
    <source>
        <dbReference type="PROSITE" id="PS50113"/>
    </source>
</evidence>
<keyword evidence="4" id="KW-0808">Transferase</keyword>
<evidence type="ECO:0000256" key="5">
    <source>
        <dbReference type="ARBA" id="ARBA00022777"/>
    </source>
</evidence>
<dbReference type="CDD" id="cd18161">
    <property type="entry name" value="REC_hyHK_blue-like"/>
    <property type="match status" value="1"/>
</dbReference>
<dbReference type="InterPro" id="IPR029016">
    <property type="entry name" value="GAF-like_dom_sf"/>
</dbReference>
<dbReference type="Pfam" id="PF13188">
    <property type="entry name" value="PAS_8"/>
    <property type="match status" value="1"/>
</dbReference>
<dbReference type="InterPro" id="IPR003594">
    <property type="entry name" value="HATPase_dom"/>
</dbReference>
<feature type="domain" description="PAC" evidence="10">
    <location>
        <begin position="390"/>
        <end position="442"/>
    </location>
</feature>
<dbReference type="NCBIfam" id="TIGR00229">
    <property type="entry name" value="sensory_box"/>
    <property type="match status" value="2"/>
</dbReference>
<dbReference type="CDD" id="cd16919">
    <property type="entry name" value="HATPase_CckA-like"/>
    <property type="match status" value="1"/>
</dbReference>
<keyword evidence="7" id="KW-0175">Coiled coil</keyword>
<dbReference type="InterPro" id="IPR001789">
    <property type="entry name" value="Sig_transdc_resp-reg_receiver"/>
</dbReference>
<dbReference type="SMART" id="SM00448">
    <property type="entry name" value="REC"/>
    <property type="match status" value="1"/>
</dbReference>
<dbReference type="AlphaFoldDB" id="A0A1V2EX65"/>
<keyword evidence="3 6" id="KW-0597">Phosphoprotein</keyword>
<feature type="coiled-coil region" evidence="7">
    <location>
        <begin position="562"/>
        <end position="600"/>
    </location>
</feature>
<dbReference type="InterPro" id="IPR005467">
    <property type="entry name" value="His_kinase_dom"/>
</dbReference>
<evidence type="ECO:0000256" key="6">
    <source>
        <dbReference type="PROSITE-ProRule" id="PRU00169"/>
    </source>
</evidence>
<dbReference type="PANTHER" id="PTHR43065:SF42">
    <property type="entry name" value="TWO-COMPONENT SENSOR PPRA"/>
    <property type="match status" value="1"/>
</dbReference>
<dbReference type="InterPro" id="IPR003018">
    <property type="entry name" value="GAF"/>
</dbReference>
<feature type="modified residue" description="4-aspartylphosphate" evidence="6">
    <location>
        <position position="910"/>
    </location>
</feature>
<dbReference type="PANTHER" id="PTHR43065">
    <property type="entry name" value="SENSOR HISTIDINE KINASE"/>
    <property type="match status" value="1"/>
</dbReference>
<gene>
    <name evidence="11" type="ORF">SPHI_05230</name>
</gene>
<dbReference type="InterPro" id="IPR036097">
    <property type="entry name" value="HisK_dim/P_sf"/>
</dbReference>
<dbReference type="PROSITE" id="PS50109">
    <property type="entry name" value="HIS_KIN"/>
    <property type="match status" value="1"/>
</dbReference>
<dbReference type="SUPFAM" id="SSF52172">
    <property type="entry name" value="CheY-like"/>
    <property type="match status" value="1"/>
</dbReference>
<dbReference type="EMBL" id="MPSB01000002">
    <property type="protein sequence ID" value="ONF97087.1"/>
    <property type="molecule type" value="Genomic_DNA"/>
</dbReference>
<dbReference type="InterPro" id="IPR011006">
    <property type="entry name" value="CheY-like_superfamily"/>
</dbReference>
<evidence type="ECO:0000256" key="2">
    <source>
        <dbReference type="ARBA" id="ARBA00012438"/>
    </source>
</evidence>
<evidence type="ECO:0000256" key="3">
    <source>
        <dbReference type="ARBA" id="ARBA00022553"/>
    </source>
</evidence>
<dbReference type="InterPro" id="IPR004358">
    <property type="entry name" value="Sig_transdc_His_kin-like_C"/>
</dbReference>
<dbReference type="Gene3D" id="2.10.70.100">
    <property type="match status" value="1"/>
</dbReference>
<dbReference type="Proteomes" id="UP000188729">
    <property type="component" value="Unassembled WGS sequence"/>
</dbReference>
<dbReference type="Pfam" id="PF00072">
    <property type="entry name" value="Response_reg"/>
    <property type="match status" value="1"/>
</dbReference>
<keyword evidence="12" id="KW-1185">Reference proteome</keyword>
<dbReference type="CDD" id="cd00082">
    <property type="entry name" value="HisKA"/>
    <property type="match status" value="1"/>
</dbReference>
<organism evidence="11 12">
    <name type="scientific">Sphingomonas jeddahensis</name>
    <dbReference type="NCBI Taxonomy" id="1915074"/>
    <lineage>
        <taxon>Bacteria</taxon>
        <taxon>Pseudomonadati</taxon>
        <taxon>Pseudomonadota</taxon>
        <taxon>Alphaproteobacteria</taxon>
        <taxon>Sphingomonadales</taxon>
        <taxon>Sphingomonadaceae</taxon>
        <taxon>Sphingomonas</taxon>
    </lineage>
</organism>
<dbReference type="PROSITE" id="PS50110">
    <property type="entry name" value="RESPONSE_REGULATORY"/>
    <property type="match status" value="1"/>
</dbReference>
<dbReference type="InterPro" id="IPR000700">
    <property type="entry name" value="PAS-assoc_C"/>
</dbReference>
<dbReference type="InterPro" id="IPR001610">
    <property type="entry name" value="PAC"/>
</dbReference>
<dbReference type="SUPFAM" id="SSF55781">
    <property type="entry name" value="GAF domain-like"/>
    <property type="match status" value="1"/>
</dbReference>
<comment type="caution">
    <text evidence="11">The sequence shown here is derived from an EMBL/GenBank/DDBJ whole genome shotgun (WGS) entry which is preliminary data.</text>
</comment>
<evidence type="ECO:0000313" key="11">
    <source>
        <dbReference type="EMBL" id="ONF97087.1"/>
    </source>
</evidence>
<dbReference type="SMART" id="SM00086">
    <property type="entry name" value="PAC"/>
    <property type="match status" value="1"/>
</dbReference>
<dbReference type="InterPro" id="IPR000014">
    <property type="entry name" value="PAS"/>
</dbReference>
<dbReference type="SMART" id="SM00387">
    <property type="entry name" value="HATPase_c"/>
    <property type="match status" value="1"/>
</dbReference>
<keyword evidence="5" id="KW-0418">Kinase</keyword>
<dbReference type="CDD" id="cd00130">
    <property type="entry name" value="PAS"/>
    <property type="match status" value="1"/>
</dbReference>
<dbReference type="STRING" id="1915074.SPHI_05230"/>
<dbReference type="Gene3D" id="3.30.450.40">
    <property type="match status" value="1"/>
</dbReference>
<dbReference type="InterPro" id="IPR036890">
    <property type="entry name" value="HATPase_C_sf"/>
</dbReference>
<dbReference type="InterPro" id="IPR003661">
    <property type="entry name" value="HisK_dim/P_dom"/>
</dbReference>
<name>A0A1V2EX65_9SPHN</name>
<dbReference type="Pfam" id="PF02518">
    <property type="entry name" value="HATPase_c"/>
    <property type="match status" value="1"/>
</dbReference>
<dbReference type="PRINTS" id="PR00344">
    <property type="entry name" value="BCTRLSENSOR"/>
</dbReference>
<comment type="catalytic activity">
    <reaction evidence="1">
        <text>ATP + protein L-histidine = ADP + protein N-phospho-L-histidine.</text>
        <dbReference type="EC" id="2.7.13.3"/>
    </reaction>
</comment>
<dbReference type="SUPFAM" id="SSF47384">
    <property type="entry name" value="Homodimeric domain of signal transducing histidine kinase"/>
    <property type="match status" value="1"/>
</dbReference>
<evidence type="ECO:0000313" key="12">
    <source>
        <dbReference type="Proteomes" id="UP000188729"/>
    </source>
</evidence>
<protein>
    <recommendedName>
        <fullName evidence="2">histidine kinase</fullName>
        <ecNumber evidence="2">2.7.13.3</ecNumber>
    </recommendedName>
</protein>
<dbReference type="SUPFAM" id="SSF55874">
    <property type="entry name" value="ATPase domain of HSP90 chaperone/DNA topoisomerase II/histidine kinase"/>
    <property type="match status" value="1"/>
</dbReference>
<feature type="domain" description="PAC" evidence="10">
    <location>
        <begin position="519"/>
        <end position="571"/>
    </location>
</feature>
<dbReference type="InterPro" id="IPR035965">
    <property type="entry name" value="PAS-like_dom_sf"/>
</dbReference>
<evidence type="ECO:0000256" key="7">
    <source>
        <dbReference type="SAM" id="Coils"/>
    </source>
</evidence>
<accession>A0A1V2EX65</accession>
<feature type="domain" description="Response regulatory" evidence="9">
    <location>
        <begin position="860"/>
        <end position="976"/>
    </location>
</feature>